<dbReference type="GO" id="GO:0009694">
    <property type="term" value="P:jasmonic acid metabolic process"/>
    <property type="evidence" value="ECO:0007669"/>
    <property type="project" value="TreeGrafter"/>
</dbReference>
<dbReference type="STRING" id="690566.Sphch_2109"/>
<evidence type="ECO:0000259" key="1">
    <source>
        <dbReference type="Pfam" id="PF12697"/>
    </source>
</evidence>
<dbReference type="InterPro" id="IPR000073">
    <property type="entry name" value="AB_hydrolase_1"/>
</dbReference>
<dbReference type="GO" id="GO:0080030">
    <property type="term" value="F:methyl indole-3-acetate esterase activity"/>
    <property type="evidence" value="ECO:0007669"/>
    <property type="project" value="TreeGrafter"/>
</dbReference>
<dbReference type="EMBL" id="CP002798">
    <property type="protein sequence ID" value="AEG49780.1"/>
    <property type="molecule type" value="Genomic_DNA"/>
</dbReference>
<proteinExistence type="predicted"/>
<evidence type="ECO:0000313" key="2">
    <source>
        <dbReference type="EMBL" id="AEG49780.1"/>
    </source>
</evidence>
<accession>F6EW86</accession>
<reference evidence="2 3" key="1">
    <citation type="submission" date="2011-05" db="EMBL/GenBank/DDBJ databases">
        <title>Complete sequence of chromosome 1 of Sphingobium chlorophenolicum L-1.</title>
        <authorList>
            <consortium name="US DOE Joint Genome Institute"/>
            <person name="Lucas S."/>
            <person name="Han J."/>
            <person name="Lapidus A."/>
            <person name="Cheng J.-F."/>
            <person name="Goodwin L."/>
            <person name="Pitluck S."/>
            <person name="Peters L."/>
            <person name="Daligault H."/>
            <person name="Han C."/>
            <person name="Tapia R."/>
            <person name="Land M."/>
            <person name="Hauser L."/>
            <person name="Kyrpides N."/>
            <person name="Ivanova N."/>
            <person name="Pagani I."/>
            <person name="Turner P."/>
            <person name="Copley S."/>
            <person name="Woyke T."/>
        </authorList>
    </citation>
    <scope>NUCLEOTIDE SEQUENCE [LARGE SCALE GENOMIC DNA]</scope>
    <source>
        <strain evidence="2 3">L-1</strain>
    </source>
</reference>
<name>F6EW86_SPHCR</name>
<dbReference type="AlphaFoldDB" id="F6EW86"/>
<gene>
    <name evidence="2" type="ORF">Sphch_2109</name>
</gene>
<dbReference type="KEGG" id="sch:Sphch_2109"/>
<dbReference type="Proteomes" id="UP000007150">
    <property type="component" value="Chromosome 1"/>
</dbReference>
<protein>
    <submittedName>
        <fullName evidence="2">Alpha/beta hydrolase fold protein</fullName>
    </submittedName>
</protein>
<evidence type="ECO:0000313" key="3">
    <source>
        <dbReference type="Proteomes" id="UP000007150"/>
    </source>
</evidence>
<dbReference type="InterPro" id="IPR029058">
    <property type="entry name" value="AB_hydrolase_fold"/>
</dbReference>
<feature type="domain" description="AB hydrolase-1" evidence="1">
    <location>
        <begin position="4"/>
        <end position="230"/>
    </location>
</feature>
<dbReference type="RefSeq" id="WP_013848024.1">
    <property type="nucleotide sequence ID" value="NC_015593.1"/>
</dbReference>
<dbReference type="SUPFAM" id="SSF53474">
    <property type="entry name" value="alpha/beta-Hydrolases"/>
    <property type="match status" value="1"/>
</dbReference>
<dbReference type="PANTHER" id="PTHR10992">
    <property type="entry name" value="METHYLESTERASE FAMILY MEMBER"/>
    <property type="match status" value="1"/>
</dbReference>
<dbReference type="HOGENOM" id="CLU_046066_0_1_5"/>
<dbReference type="Pfam" id="PF12697">
    <property type="entry name" value="Abhydrolase_6"/>
    <property type="match status" value="1"/>
</dbReference>
<dbReference type="GO" id="GO:0009696">
    <property type="term" value="P:salicylic acid metabolic process"/>
    <property type="evidence" value="ECO:0007669"/>
    <property type="project" value="TreeGrafter"/>
</dbReference>
<keyword evidence="3" id="KW-1185">Reference proteome</keyword>
<keyword evidence="2" id="KW-0378">Hydrolase</keyword>
<organism evidence="2 3">
    <name type="scientific">Sphingobium chlorophenolicum L-1</name>
    <dbReference type="NCBI Taxonomy" id="690566"/>
    <lineage>
        <taxon>Bacteria</taxon>
        <taxon>Pseudomonadati</taxon>
        <taxon>Pseudomonadota</taxon>
        <taxon>Alphaproteobacteria</taxon>
        <taxon>Sphingomonadales</taxon>
        <taxon>Sphingomonadaceae</taxon>
        <taxon>Sphingobium</taxon>
    </lineage>
</organism>
<dbReference type="GO" id="GO:0080032">
    <property type="term" value="F:methyl jasmonate esterase activity"/>
    <property type="evidence" value="ECO:0007669"/>
    <property type="project" value="TreeGrafter"/>
</dbReference>
<dbReference type="PRINTS" id="PR00111">
    <property type="entry name" value="ABHYDROLASE"/>
</dbReference>
<sequence length="235" mass="25905">MATFVFIHGGFHGGWCWHKVTARLEAQGHRAIAPDMAGHGIDPTPRYTVTMDLIVSRLCELIDGIDGPVALIGHSLGGAVMSNVAERRAEKIERLYYVTAFLLANGDSTHGTLQRRKKGGTQSGLSDDGAQLLPSLDSVRDLFYHLCSDDDVALAKMLLVPENAVVALGPVSVTPERWGKIPRYFVECTQDKAIPPELQRKMHVEMGCTRYWEIPADHSPFFSLPDALVEILLTR</sequence>
<dbReference type="Gene3D" id="3.40.50.1820">
    <property type="entry name" value="alpha/beta hydrolase"/>
    <property type="match status" value="1"/>
</dbReference>
<dbReference type="PANTHER" id="PTHR10992:SF872">
    <property type="entry name" value="METHYLESTERASE 11, CHLOROPLASTIC-RELATED"/>
    <property type="match status" value="1"/>
</dbReference>
<dbReference type="InterPro" id="IPR045889">
    <property type="entry name" value="MES/HNL"/>
</dbReference>
<dbReference type="GO" id="GO:0080031">
    <property type="term" value="F:methyl salicylate esterase activity"/>
    <property type="evidence" value="ECO:0007669"/>
    <property type="project" value="TreeGrafter"/>
</dbReference>